<keyword evidence="10 11" id="KW-0464">Manganese</keyword>
<dbReference type="InterPro" id="IPR001929">
    <property type="entry name" value="Germin"/>
</dbReference>
<dbReference type="SUPFAM" id="SSF51182">
    <property type="entry name" value="RmlC-like cupins"/>
    <property type="match status" value="1"/>
</dbReference>
<evidence type="ECO:0000256" key="12">
    <source>
        <dbReference type="PIRSR" id="PIRSR601929-2"/>
    </source>
</evidence>
<dbReference type="InterPro" id="IPR011051">
    <property type="entry name" value="RmlC_Cupin_sf"/>
</dbReference>
<evidence type="ECO:0000256" key="2">
    <source>
        <dbReference type="ARBA" id="ARBA00004271"/>
    </source>
</evidence>
<feature type="binding site" evidence="12">
    <location>
        <position position="161"/>
    </location>
    <ligand>
        <name>Mn(2+)</name>
        <dbReference type="ChEBI" id="CHEBI:29035"/>
    </ligand>
</feature>
<evidence type="ECO:0000256" key="1">
    <source>
        <dbReference type="ARBA" id="ARBA00003629"/>
    </source>
</evidence>
<dbReference type="EMBL" id="RWGY01000009">
    <property type="protein sequence ID" value="TVU36836.1"/>
    <property type="molecule type" value="Genomic_DNA"/>
</dbReference>
<dbReference type="Pfam" id="PF00190">
    <property type="entry name" value="Cupin_1"/>
    <property type="match status" value="1"/>
</dbReference>
<sequence length="268" mass="28222">MPAPLPPRPHTNAANHKQLTISTGLPTAHTKLLEPITSWVHIHLTMAKLSTFLLAAFAVLLALAAPSLAGDPDMLQDICVADYKSLQGPLRLNGFPCKRPENVTANDFSTNVLASPGNTGNAVGSAVTAANVEKLPGLNTLGVSMSRIDFAPWGVNPPHTHPRATEMILVVEGSLDVGFITTANKLVARTVCKGEAFVFPRGLVHYQRNNANSPAVVISAFNSQLPGTQSVAETLFGASPAVPSDVLARAFQIDGGLVEGIKSKFPPK</sequence>
<keyword evidence="7 11" id="KW-0479">Metal-binding</keyword>
<gene>
    <name evidence="16" type="ORF">EJB05_18786</name>
</gene>
<dbReference type="SMART" id="SM00835">
    <property type="entry name" value="Cupin_1"/>
    <property type="match status" value="1"/>
</dbReference>
<dbReference type="FunFam" id="2.60.120.10:FF:000025">
    <property type="entry name" value="germin-like protein subfamily 2 member 1"/>
    <property type="match status" value="1"/>
</dbReference>
<dbReference type="CDD" id="cd02241">
    <property type="entry name" value="cupin_OxOx"/>
    <property type="match status" value="1"/>
</dbReference>
<dbReference type="PANTHER" id="PTHR31238">
    <property type="entry name" value="GERMIN-LIKE PROTEIN SUBFAMILY 3 MEMBER 3"/>
    <property type="match status" value="1"/>
</dbReference>
<dbReference type="Gene3D" id="2.60.120.10">
    <property type="entry name" value="Jelly Rolls"/>
    <property type="match status" value="1"/>
</dbReference>
<feature type="binding site" evidence="11">
    <location>
        <position position="156"/>
    </location>
    <ligand>
        <name>oxalate</name>
        <dbReference type="ChEBI" id="CHEBI:30623"/>
    </ligand>
</feature>
<accession>A0A5J9VMY6</accession>
<keyword evidence="5 14" id="KW-0052">Apoplast</keyword>
<evidence type="ECO:0000256" key="10">
    <source>
        <dbReference type="ARBA" id="ARBA00023211"/>
    </source>
</evidence>
<comment type="caution">
    <text evidence="16">The sequence shown here is derived from an EMBL/GenBank/DDBJ whole genome shotgun (WGS) entry which is preliminary data.</text>
</comment>
<evidence type="ECO:0000256" key="14">
    <source>
        <dbReference type="RuleBase" id="RU366015"/>
    </source>
</evidence>
<keyword evidence="6 14" id="KW-0964">Secreted</keyword>
<dbReference type="InterPro" id="IPR019780">
    <property type="entry name" value="Germin_Mn-BS"/>
</dbReference>
<dbReference type="Gramene" id="TVU36836">
    <property type="protein sequence ID" value="TVU36836"/>
    <property type="gene ID" value="EJB05_18786"/>
</dbReference>
<comment type="subcellular location">
    <subcellularLocation>
        <location evidence="2 14">Secreted</location>
        <location evidence="2 14">Extracellular space</location>
        <location evidence="2 14">Apoplast</location>
    </subcellularLocation>
</comment>
<dbReference type="GO" id="GO:0010497">
    <property type="term" value="P:plasmodesmata-mediated intercellular transport"/>
    <property type="evidence" value="ECO:0007669"/>
    <property type="project" value="UniProtKB-ARBA"/>
</dbReference>
<evidence type="ECO:0000313" key="17">
    <source>
        <dbReference type="Proteomes" id="UP000324897"/>
    </source>
</evidence>
<organism evidence="16 17">
    <name type="scientific">Eragrostis curvula</name>
    <name type="common">weeping love grass</name>
    <dbReference type="NCBI Taxonomy" id="38414"/>
    <lineage>
        <taxon>Eukaryota</taxon>
        <taxon>Viridiplantae</taxon>
        <taxon>Streptophyta</taxon>
        <taxon>Embryophyta</taxon>
        <taxon>Tracheophyta</taxon>
        <taxon>Spermatophyta</taxon>
        <taxon>Magnoliopsida</taxon>
        <taxon>Liliopsida</taxon>
        <taxon>Poales</taxon>
        <taxon>Poaceae</taxon>
        <taxon>PACMAD clade</taxon>
        <taxon>Chloridoideae</taxon>
        <taxon>Eragrostideae</taxon>
        <taxon>Eragrostidinae</taxon>
        <taxon>Eragrostis</taxon>
    </lineage>
</organism>
<evidence type="ECO:0000256" key="5">
    <source>
        <dbReference type="ARBA" id="ARBA00022523"/>
    </source>
</evidence>
<dbReference type="InterPro" id="IPR006045">
    <property type="entry name" value="Cupin_1"/>
</dbReference>
<feature type="binding site" evidence="11">
    <location>
        <position position="166"/>
    </location>
    <ligand>
        <name>oxalate</name>
        <dbReference type="ChEBI" id="CHEBI:30623"/>
    </ligand>
</feature>
<dbReference type="OrthoDB" id="1921208at2759"/>
<comment type="function">
    <text evidence="1">May play a role in plant defense. Probably has no oxalate oxidase activity even if the active site is conserved.</text>
</comment>
<evidence type="ECO:0000256" key="13">
    <source>
        <dbReference type="PIRSR" id="PIRSR601929-3"/>
    </source>
</evidence>
<dbReference type="GO" id="GO:0009506">
    <property type="term" value="C:plasmodesma"/>
    <property type="evidence" value="ECO:0007669"/>
    <property type="project" value="UniProtKB-ARBA"/>
</dbReference>
<evidence type="ECO:0000256" key="4">
    <source>
        <dbReference type="ARBA" id="ARBA00011268"/>
    </source>
</evidence>
<dbReference type="PROSITE" id="PS00725">
    <property type="entry name" value="GERMIN"/>
    <property type="match status" value="1"/>
</dbReference>
<keyword evidence="17" id="KW-1185">Reference proteome</keyword>
<evidence type="ECO:0000256" key="11">
    <source>
        <dbReference type="PIRSR" id="PIRSR601929-1"/>
    </source>
</evidence>
<dbReference type="InterPro" id="IPR014710">
    <property type="entry name" value="RmlC-like_jellyroll"/>
</dbReference>
<dbReference type="Proteomes" id="UP000324897">
    <property type="component" value="Unassembled WGS sequence"/>
</dbReference>
<dbReference type="GO" id="GO:2000280">
    <property type="term" value="P:regulation of root development"/>
    <property type="evidence" value="ECO:0007669"/>
    <property type="project" value="UniProtKB-ARBA"/>
</dbReference>
<keyword evidence="8" id="KW-0732">Signal</keyword>
<feature type="non-terminal residue" evidence="16">
    <location>
        <position position="1"/>
    </location>
</feature>
<evidence type="ECO:0000256" key="8">
    <source>
        <dbReference type="ARBA" id="ARBA00022729"/>
    </source>
</evidence>
<protein>
    <recommendedName>
        <fullName evidence="14">Germin-like protein</fullName>
    </recommendedName>
</protein>
<reference evidence="16 17" key="1">
    <citation type="journal article" date="2019" name="Sci. Rep.">
        <title>A high-quality genome of Eragrostis curvula grass provides insights into Poaceae evolution and supports new strategies to enhance forage quality.</title>
        <authorList>
            <person name="Carballo J."/>
            <person name="Santos B.A.C.M."/>
            <person name="Zappacosta D."/>
            <person name="Garbus I."/>
            <person name="Selva J.P."/>
            <person name="Gallo C.A."/>
            <person name="Diaz A."/>
            <person name="Albertini E."/>
            <person name="Caccamo M."/>
            <person name="Echenique V."/>
        </authorList>
    </citation>
    <scope>NUCLEOTIDE SEQUENCE [LARGE SCALE GENOMIC DNA]</scope>
    <source>
        <strain evidence="17">cv. Victoria</strain>
        <tissue evidence="16">Leaf</tissue>
    </source>
</reference>
<evidence type="ECO:0000256" key="9">
    <source>
        <dbReference type="ARBA" id="ARBA00023157"/>
    </source>
</evidence>
<evidence type="ECO:0000256" key="6">
    <source>
        <dbReference type="ARBA" id="ARBA00022525"/>
    </source>
</evidence>
<feature type="binding site" evidence="11">
    <location>
        <position position="161"/>
    </location>
    <ligand>
        <name>oxalate</name>
        <dbReference type="ChEBI" id="CHEBI:30623"/>
    </ligand>
</feature>
<comment type="similarity">
    <text evidence="3 14">Belongs to the germin family.</text>
</comment>
<evidence type="ECO:0000313" key="16">
    <source>
        <dbReference type="EMBL" id="TVU36836.1"/>
    </source>
</evidence>
<evidence type="ECO:0000256" key="3">
    <source>
        <dbReference type="ARBA" id="ARBA00007456"/>
    </source>
</evidence>
<dbReference type="AlphaFoldDB" id="A0A5J9VMY6"/>
<dbReference type="PRINTS" id="PR00325">
    <property type="entry name" value="GERMIN"/>
</dbReference>
<evidence type="ECO:0000259" key="15">
    <source>
        <dbReference type="SMART" id="SM00835"/>
    </source>
</evidence>
<dbReference type="GO" id="GO:0048046">
    <property type="term" value="C:apoplast"/>
    <property type="evidence" value="ECO:0007669"/>
    <property type="project" value="UniProtKB-SubCell"/>
</dbReference>
<keyword evidence="9 13" id="KW-1015">Disulfide bond</keyword>
<feature type="binding site" evidence="12">
    <location>
        <position position="205"/>
    </location>
    <ligand>
        <name>Mn(2+)</name>
        <dbReference type="ChEBI" id="CHEBI:29035"/>
    </ligand>
</feature>
<dbReference type="GO" id="GO:0030145">
    <property type="term" value="F:manganese ion binding"/>
    <property type="evidence" value="ECO:0007669"/>
    <property type="project" value="UniProtKB-UniRule"/>
</dbReference>
<comment type="subunit">
    <text evidence="4">Oligomer (believed to be a pentamer but probably hexamer).</text>
</comment>
<name>A0A5J9VMY6_9POAL</name>
<feature type="domain" description="Cupin type-1" evidence="15">
    <location>
        <begin position="111"/>
        <end position="259"/>
    </location>
</feature>
<evidence type="ECO:0000256" key="7">
    <source>
        <dbReference type="ARBA" id="ARBA00022723"/>
    </source>
</evidence>
<feature type="binding site" evidence="12">
    <location>
        <position position="166"/>
    </location>
    <ligand>
        <name>Mn(2+)</name>
        <dbReference type="ChEBI" id="CHEBI:29035"/>
    </ligand>
</feature>
<feature type="binding site" evidence="12">
    <location>
        <position position="159"/>
    </location>
    <ligand>
        <name>Mn(2+)</name>
        <dbReference type="ChEBI" id="CHEBI:29035"/>
    </ligand>
</feature>
<proteinExistence type="inferred from homology"/>
<feature type="disulfide bond" evidence="13">
    <location>
        <begin position="79"/>
        <end position="97"/>
    </location>
</feature>